<evidence type="ECO:0000256" key="6">
    <source>
        <dbReference type="ARBA" id="ARBA00022840"/>
    </source>
</evidence>
<dbReference type="InterPro" id="IPR008271">
    <property type="entry name" value="Ser/Thr_kinase_AS"/>
</dbReference>
<dbReference type="PROSITE" id="PS00108">
    <property type="entry name" value="PROTEIN_KINASE_ST"/>
    <property type="match status" value="1"/>
</dbReference>
<evidence type="ECO:0000256" key="7">
    <source>
        <dbReference type="ARBA" id="ARBA00047899"/>
    </source>
</evidence>
<feature type="binding site" evidence="9">
    <location>
        <position position="79"/>
    </location>
    <ligand>
        <name>ATP</name>
        <dbReference type="ChEBI" id="CHEBI:30616"/>
    </ligand>
</feature>
<dbReference type="Pfam" id="PF00069">
    <property type="entry name" value="Pkinase"/>
    <property type="match status" value="1"/>
</dbReference>
<dbReference type="Proteomes" id="UP000002038">
    <property type="component" value="Unassembled WGS sequence"/>
</dbReference>
<proteinExistence type="inferred from homology"/>
<keyword evidence="13" id="KW-1185">Reference proteome</keyword>
<dbReference type="SUPFAM" id="SSF56112">
    <property type="entry name" value="Protein kinase-like (PK-like)"/>
    <property type="match status" value="1"/>
</dbReference>
<evidence type="ECO:0000256" key="4">
    <source>
        <dbReference type="ARBA" id="ARBA00022741"/>
    </source>
</evidence>
<evidence type="ECO:0000256" key="1">
    <source>
        <dbReference type="ARBA" id="ARBA00012513"/>
    </source>
</evidence>
<dbReference type="InterPro" id="IPR017441">
    <property type="entry name" value="Protein_kinase_ATP_BS"/>
</dbReference>
<dbReference type="EMBL" id="GG657463">
    <property type="protein sequence ID" value="OAT11411.1"/>
    <property type="molecule type" value="Genomic_DNA"/>
</dbReference>
<keyword evidence="6 9" id="KW-0067">ATP-binding</keyword>
<dbReference type="PANTHER" id="PTHR47634:SF9">
    <property type="entry name" value="PROTEIN KINASE DOMAIN-CONTAINING PROTEIN-RELATED"/>
    <property type="match status" value="1"/>
</dbReference>
<keyword evidence="3" id="KW-0808">Transferase</keyword>
<protein>
    <recommendedName>
        <fullName evidence="1">non-specific serine/threonine protein kinase</fullName>
        <ecNumber evidence="1">2.7.11.1</ecNumber>
    </recommendedName>
</protein>
<comment type="catalytic activity">
    <reaction evidence="7">
        <text>L-threonyl-[protein] + ATP = O-phospho-L-threonyl-[protein] + ADP + H(+)</text>
        <dbReference type="Rhea" id="RHEA:46608"/>
        <dbReference type="Rhea" id="RHEA-COMP:11060"/>
        <dbReference type="Rhea" id="RHEA-COMP:11605"/>
        <dbReference type="ChEBI" id="CHEBI:15378"/>
        <dbReference type="ChEBI" id="CHEBI:30013"/>
        <dbReference type="ChEBI" id="CHEBI:30616"/>
        <dbReference type="ChEBI" id="CHEBI:61977"/>
        <dbReference type="ChEBI" id="CHEBI:456216"/>
        <dbReference type="EC" id="2.7.11.1"/>
    </reaction>
</comment>
<dbReference type="PROSITE" id="PS50011">
    <property type="entry name" value="PROTEIN_KINASE_DOM"/>
    <property type="match status" value="1"/>
</dbReference>
<dbReference type="GO" id="GO:0005524">
    <property type="term" value="F:ATP binding"/>
    <property type="evidence" value="ECO:0007669"/>
    <property type="project" value="UniProtKB-UniRule"/>
</dbReference>
<evidence type="ECO:0000256" key="5">
    <source>
        <dbReference type="ARBA" id="ARBA00022777"/>
    </source>
</evidence>
<dbReference type="GO" id="GO:0050684">
    <property type="term" value="P:regulation of mRNA processing"/>
    <property type="evidence" value="ECO:0007669"/>
    <property type="project" value="TreeGrafter"/>
</dbReference>
<evidence type="ECO:0000256" key="2">
    <source>
        <dbReference type="ARBA" id="ARBA00022527"/>
    </source>
</evidence>
<dbReference type="GeneID" id="8502846"/>
<keyword evidence="4 9" id="KW-0547">Nucleotide-binding</keyword>
<reference evidence="13" key="1">
    <citation type="journal article" date="2015" name="PLoS Genet.">
        <title>The dynamic genome and transcriptome of the human fungal pathogen Blastomyces and close relative Emmonsia.</title>
        <authorList>
            <person name="Munoz J.F."/>
            <person name="Gauthier G.M."/>
            <person name="Desjardins C.A."/>
            <person name="Gallo J.E."/>
            <person name="Holder J."/>
            <person name="Sullivan T.D."/>
            <person name="Marty A.J."/>
            <person name="Carmen J.C."/>
            <person name="Chen Z."/>
            <person name="Ding L."/>
            <person name="Gujja S."/>
            <person name="Magrini V."/>
            <person name="Misas E."/>
            <person name="Mitreva M."/>
            <person name="Priest M."/>
            <person name="Saif S."/>
            <person name="Whiston E.A."/>
            <person name="Young S."/>
            <person name="Zeng Q."/>
            <person name="Goldman W.E."/>
            <person name="Mardis E.R."/>
            <person name="Taylor J.W."/>
            <person name="McEwen J.G."/>
            <person name="Clay O.K."/>
            <person name="Klein B.S."/>
            <person name="Cuomo C.A."/>
        </authorList>
    </citation>
    <scope>NUCLEOTIDE SEQUENCE [LARGE SCALE GENOMIC DNA]</scope>
    <source>
        <strain evidence="13">SLH14081</strain>
    </source>
</reference>
<dbReference type="InterPro" id="IPR011009">
    <property type="entry name" value="Kinase-like_dom_sf"/>
</dbReference>
<evidence type="ECO:0000256" key="10">
    <source>
        <dbReference type="RuleBase" id="RU000304"/>
    </source>
</evidence>
<dbReference type="KEGG" id="bgh:BDBG_06908"/>
<evidence type="ECO:0000256" key="8">
    <source>
        <dbReference type="ARBA" id="ARBA00048679"/>
    </source>
</evidence>
<dbReference type="RefSeq" id="XP_002622790.1">
    <property type="nucleotide sequence ID" value="XM_002622744.2"/>
</dbReference>
<organism evidence="12 13">
    <name type="scientific">Blastomyces gilchristii (strain SLH14081)</name>
    <name type="common">Blastomyces dermatitidis</name>
    <dbReference type="NCBI Taxonomy" id="559298"/>
    <lineage>
        <taxon>Eukaryota</taxon>
        <taxon>Fungi</taxon>
        <taxon>Dikarya</taxon>
        <taxon>Ascomycota</taxon>
        <taxon>Pezizomycotina</taxon>
        <taxon>Eurotiomycetes</taxon>
        <taxon>Eurotiomycetidae</taxon>
        <taxon>Onygenales</taxon>
        <taxon>Ajellomycetaceae</taxon>
        <taxon>Blastomyces</taxon>
    </lineage>
</organism>
<dbReference type="GO" id="GO:0004674">
    <property type="term" value="F:protein serine/threonine kinase activity"/>
    <property type="evidence" value="ECO:0007669"/>
    <property type="project" value="UniProtKB-KW"/>
</dbReference>
<feature type="domain" description="Protein kinase" evidence="11">
    <location>
        <begin position="50"/>
        <end position="393"/>
    </location>
</feature>
<keyword evidence="2 10" id="KW-0723">Serine/threonine-protein kinase</keyword>
<dbReference type="Gene3D" id="1.10.510.10">
    <property type="entry name" value="Transferase(Phosphotransferase) domain 1"/>
    <property type="match status" value="1"/>
</dbReference>
<evidence type="ECO:0000256" key="3">
    <source>
        <dbReference type="ARBA" id="ARBA00022679"/>
    </source>
</evidence>
<dbReference type="PANTHER" id="PTHR47634">
    <property type="entry name" value="PROTEIN KINASE DOMAIN-CONTAINING PROTEIN-RELATED"/>
    <property type="match status" value="1"/>
</dbReference>
<dbReference type="GO" id="GO:0005634">
    <property type="term" value="C:nucleus"/>
    <property type="evidence" value="ECO:0007669"/>
    <property type="project" value="TreeGrafter"/>
</dbReference>
<dbReference type="Gene3D" id="3.30.200.20">
    <property type="entry name" value="Phosphorylase Kinase, domain 1"/>
    <property type="match status" value="1"/>
</dbReference>
<dbReference type="InterPro" id="IPR051334">
    <property type="entry name" value="SRPK"/>
</dbReference>
<comment type="catalytic activity">
    <reaction evidence="8">
        <text>L-seryl-[protein] + ATP = O-phospho-L-seryl-[protein] + ADP + H(+)</text>
        <dbReference type="Rhea" id="RHEA:17989"/>
        <dbReference type="Rhea" id="RHEA-COMP:9863"/>
        <dbReference type="Rhea" id="RHEA-COMP:11604"/>
        <dbReference type="ChEBI" id="CHEBI:15378"/>
        <dbReference type="ChEBI" id="CHEBI:29999"/>
        <dbReference type="ChEBI" id="CHEBI:30616"/>
        <dbReference type="ChEBI" id="CHEBI:83421"/>
        <dbReference type="ChEBI" id="CHEBI:456216"/>
        <dbReference type="EC" id="2.7.11.1"/>
    </reaction>
</comment>
<dbReference type="PROSITE" id="PS00107">
    <property type="entry name" value="PROTEIN_KINASE_ATP"/>
    <property type="match status" value="1"/>
</dbReference>
<dbReference type="STRING" id="559298.A0A179UWG7"/>
<evidence type="ECO:0000313" key="12">
    <source>
        <dbReference type="EMBL" id="OAT11411.1"/>
    </source>
</evidence>
<accession>A0A179UWG7</accession>
<evidence type="ECO:0000259" key="11">
    <source>
        <dbReference type="PROSITE" id="PS50011"/>
    </source>
</evidence>
<evidence type="ECO:0000313" key="13">
    <source>
        <dbReference type="Proteomes" id="UP000002038"/>
    </source>
</evidence>
<dbReference type="OrthoDB" id="5979581at2759"/>
<dbReference type="FunFam" id="1.10.510.10:FF:000275">
    <property type="entry name" value="SRSF protein kinase 2 isoform X3"/>
    <property type="match status" value="1"/>
</dbReference>
<evidence type="ECO:0000256" key="9">
    <source>
        <dbReference type="PROSITE-ProRule" id="PRU10141"/>
    </source>
</evidence>
<dbReference type="SMART" id="SM00220">
    <property type="entry name" value="S_TKc"/>
    <property type="match status" value="1"/>
</dbReference>
<dbReference type="VEuPathDB" id="FungiDB:BDBG_06908"/>
<comment type="similarity">
    <text evidence="10">Belongs to the protein kinase superfamily.</text>
</comment>
<dbReference type="AlphaFoldDB" id="A0A179UWG7"/>
<dbReference type="GO" id="GO:0000245">
    <property type="term" value="P:spliceosomal complex assembly"/>
    <property type="evidence" value="ECO:0007669"/>
    <property type="project" value="TreeGrafter"/>
</dbReference>
<name>A0A179UWG7_BLAGS</name>
<gene>
    <name evidence="12" type="ORF">BDBG_06908</name>
</gene>
<keyword evidence="5 12" id="KW-0418">Kinase</keyword>
<dbReference type="EC" id="2.7.11.1" evidence="1"/>
<sequence length="398" mass="44977">MNFLKSLLPTTRRMSNSRSHISKLSEEPYQKYSSGGYHPTRLGDVFDEKYQVVRKLGYGQYSTVWLAQDIKTNGVVALKILQADFSVDGMRNYELEMLRFMKSDGSTHPGKRHILSLCDDFQHHGPHGDHICLVHEATGPDLAKYQRRLPEAQIPVPTVRQIAKQLLLALDYLHRSCSIIHTDIKPGNILIEMDENEPIALRALPSDVSKSSEFYMASEPLPMNSDVSTINVFLADFGTASWVDRHLTEFIQPRCLRAPEVILEAKWDASTDIWNAGCVIYELLTGKYLFDGCPSAAGSYAPEHHLSQMVALFGRFPIDLLNRGQASEKYFDSEGNLKGIPAMSGFSLGGFIENGSFHSIQEKEDFIQFLQSILVLAPEERKPAHLLLEESWLNKEYR</sequence>
<dbReference type="GO" id="GO:0005737">
    <property type="term" value="C:cytoplasm"/>
    <property type="evidence" value="ECO:0007669"/>
    <property type="project" value="TreeGrafter"/>
</dbReference>
<dbReference type="InterPro" id="IPR000719">
    <property type="entry name" value="Prot_kinase_dom"/>
</dbReference>